<comment type="caution">
    <text evidence="1">The sequence shown here is derived from an EMBL/GenBank/DDBJ whole genome shotgun (WGS) entry which is preliminary data.</text>
</comment>
<dbReference type="VEuPathDB" id="FungiDB:RhiirFUN_001249"/>
<proteinExistence type="predicted"/>
<dbReference type="OrthoDB" id="2432106at2759"/>
<dbReference type="EMBL" id="CAGKOT010000001">
    <property type="protein sequence ID" value="CAB5297388.1"/>
    <property type="molecule type" value="Genomic_DNA"/>
</dbReference>
<accession>A0A915YNA8</accession>
<gene>
    <name evidence="1" type="ORF">CHRIB12_LOCUS571</name>
</gene>
<protein>
    <submittedName>
        <fullName evidence="1">Uncharacterized protein</fullName>
    </submittedName>
</protein>
<dbReference type="VEuPathDB" id="FungiDB:RhiirFUN_001250"/>
<reference evidence="1" key="1">
    <citation type="submission" date="2020-05" db="EMBL/GenBank/DDBJ databases">
        <authorList>
            <person name="Rincon C."/>
            <person name="Sanders R I."/>
            <person name="Robbins C."/>
            <person name="Chaturvedi A."/>
        </authorList>
    </citation>
    <scope>NUCLEOTIDE SEQUENCE</scope>
    <source>
        <strain evidence="1">CHB12</strain>
    </source>
</reference>
<dbReference type="Proteomes" id="UP000684084">
    <property type="component" value="Unassembled WGS sequence"/>
</dbReference>
<organism evidence="1 2">
    <name type="scientific">Rhizophagus irregularis</name>
    <dbReference type="NCBI Taxonomy" id="588596"/>
    <lineage>
        <taxon>Eukaryota</taxon>
        <taxon>Fungi</taxon>
        <taxon>Fungi incertae sedis</taxon>
        <taxon>Mucoromycota</taxon>
        <taxon>Glomeromycotina</taxon>
        <taxon>Glomeromycetes</taxon>
        <taxon>Glomerales</taxon>
        <taxon>Glomeraceae</taxon>
        <taxon>Rhizophagus</taxon>
    </lineage>
</organism>
<sequence length="222" mass="25467">MAASKYFNLFPCEFWSLENFFSCVTFNANEGDEDHLNRIYHAFYSALGTIKSNSPEIHNKIEKLQSTKKADTKRVSKLWKQQNTLKDVTNVVCNERCGENTTSSVPSKKRKFNNRRYYFATKSKGQLSSAAGLYSHIELPHSIIRSEVYKSINFKQAMIENLLYPAHKVSEIPKPVREYLTKNQRPDSKSAEDVVQTWFIGLRKVSSSAWKSVTAVDTHKNA</sequence>
<evidence type="ECO:0000313" key="2">
    <source>
        <dbReference type="Proteomes" id="UP000684084"/>
    </source>
</evidence>
<evidence type="ECO:0000313" key="1">
    <source>
        <dbReference type="EMBL" id="CAB5297388.1"/>
    </source>
</evidence>
<dbReference type="AlphaFoldDB" id="A0A915YNA8"/>
<name>A0A915YNA8_9GLOM</name>